<dbReference type="GO" id="GO:0006509">
    <property type="term" value="P:membrane protein ectodomain proteolysis"/>
    <property type="evidence" value="ECO:0000318"/>
    <property type="project" value="GO_Central"/>
</dbReference>
<dbReference type="PANTHER" id="PTHR45702">
    <property type="entry name" value="ADAM10/ADAM17 METALLOPEPTIDASE FAMILY MEMBER"/>
    <property type="match status" value="1"/>
</dbReference>
<dbReference type="PROSITE" id="PS50215">
    <property type="entry name" value="ADAM_MEPRO"/>
    <property type="match status" value="2"/>
</dbReference>
<dbReference type="InterPro" id="IPR001762">
    <property type="entry name" value="Disintegrin_dom"/>
</dbReference>
<sequence length="1823" mass="203810">MCWGRSLSNKEAHRLSISDSLEKRNSSRQSINSTPRSTTTRSTVNSAPMSRTGQTLPSFFSARPTGGRAPRSDPLPTEMTAKSPTKNGSNEGPSKDRKSNCRDNNDTWKSSKRTEDDQPTLRNIRESSRDTGKEPETTEQSKSDWSVMGKAPLKRAERAAARRALKQPLTTPPPPPRPSPSVPPPSIPSQPNHPPPPPPIPTVTPSPTTTPPPPRPPLPHFNPLVPPSSEVTAATNQTICTQRTLMEEETISKHHEPSPIGKKEINGAMETKKLAVNIPREEIHKVIEETKKTSVREELRLKEPLPEAMNGISPFLNHYEPLNYSVTHLERVSRSAQPHDSLRLDFNAFNRTFKLNLRKISPEESVFVEDAIVEFENVSMKVNRGEGMYSGTVEGDDHSYEYGSMDDGVFSGVIETGDGKEYGIECSSRYNTSVPFHSFIYDVTHINMPNRTKVKRPISPSESDSDSMCGLSDPKIAENIKIEKDKPSNSSFRSKREDKLFETRMCTLVVHVDHTLYNYHLKTTGDATKAHAKITRLIEKEIKGVNQVYESTDFGGIKGITFKPKRTKIWTNKDDKDYPFKDESVDVNGFLAENSKLDYGEDCLGYVMTYRDFSGGTLGLAFVGGLCAMHRPGKESQASTNAGIVTYLNFGNPVLERVSYLTLAHEIGHNFGSQHDKSEECKGGNDGQYIMWYSATSGDQPNNKRFSDCSIKQMTDKLKEVMKIDPKSKNKHARNCFLPSDAAICGNGIVEKDEQCDCGDETMCQKAGDICCYPAGTKDKECKLKEGNKCAPSQGECCNAKCEFKSAAETCAEETKCSKASKCLGNNFTCPVPLPNTDNENEPCNDATGLCYQGQCNTSMLCANIEGFTDCTVRERSCYRHCMKGGVCKSTALIDEFNNEKFLQKGRWGQSGVMLAPMSQCYDGQGTCDQFDVCNRVKATGLMRKKFEEFSSFFQGLTRKWWVIALIVIVVVALLVVVIKFCSYATPSSNPNKPKAKSIKEIKNMMSDRVKNMSKRAQRKIKKVKGESLNKFLKHFEPLNYQTKDVNRVSRSSDQRIHLNFYAYGRDFKLILQRLQEKDSVFAKDAILEYANETLNIEWEPTFFKGIIEGVDKSHVFGSIRNGIFEGSIEIPNGDEFWVESSSPYNSTSSFHSFIYSMNDIEMPKTSERTKRSERFNNANRNQINNPHGHLPYTICNAELHNEELPLIGSELISKEHKVLKRSNYREARYASQDDNGIWSNRFCLMSIQIDYTFYNWVFNGAGMKNHLETRNELKKIVEEQVYSVNEIFSKIDFGGIKGITFKTGRIKIWRTAEDKDNPFSKDTKDSEEYLRWHASQDHDKYCLSYIFTSRDFEKGTQGLAYACYLCTKGKLGGDVHTSYNTGMISMRARGHEVPRALWHLTFAHELGHSLGSNHDHTRLANGKLESDENTECAYDKKKGHFIMNDHANDGNKPNHKIFSTCSIKNITRNLKRLLAINPSTPNDRQNNCLVEKDTPFCGNGIVENGEICDCGYDMEECLEAEDLCCKPGNDRDAPCTLNNTAKCSPSQGNCCDQKCEFKGADSICSPMKDCSSQTKCLPLNAISPEPNPINDRLPCDDATGVCKNGKCDGSICHAEGLEECETSERTCLRYCIYEGECTSTAVLNQFSLHNYSQKGRWGHPGIMKKPNIPCGEGQGYCDDFDVCRDVVDEGVVSEGKVHNGINSFGELLTEKWWIFIIIVIIAILILITAIIICYCKLPNLSVKSRQCCVPDTTMVESNPEVTSGELKPNEVKAKPETTAGPSSVKGQGNGSKMTGKWRYSENIKKKARDAAAASAGDSSSRS</sequence>
<dbReference type="InterPro" id="IPR024079">
    <property type="entry name" value="MetalloPept_cat_dom_sf"/>
</dbReference>
<dbReference type="Gene3D" id="4.10.70.10">
    <property type="entry name" value="Disintegrin domain"/>
    <property type="match status" value="2"/>
</dbReference>
<gene>
    <name evidence="5" type="primary">WBGene00274051</name>
</gene>
<accession>A0A2A6BMQ1</accession>
<dbReference type="SUPFAM" id="SSF57552">
    <property type="entry name" value="Blood coagulation inhibitor (disintegrin)"/>
    <property type="match status" value="1"/>
</dbReference>
<feature type="binding site" evidence="2">
    <location>
        <position position="1405"/>
    </location>
    <ligand>
        <name>Zn(2+)</name>
        <dbReference type="ChEBI" id="CHEBI:29105"/>
        <note>catalytic</note>
    </ligand>
</feature>
<feature type="compositionally biased region" description="Low complexity" evidence="3">
    <location>
        <begin position="30"/>
        <end position="46"/>
    </location>
</feature>
<keyword evidence="4" id="KW-1133">Transmembrane helix</keyword>
<feature type="compositionally biased region" description="Polar residues" evidence="3">
    <location>
        <begin position="80"/>
        <end position="92"/>
    </location>
</feature>
<feature type="binding site" evidence="2">
    <location>
        <position position="1409"/>
    </location>
    <ligand>
        <name>Zn(2+)</name>
        <dbReference type="ChEBI" id="CHEBI:29105"/>
        <note>catalytic</note>
    </ligand>
</feature>
<dbReference type="SMART" id="SM00050">
    <property type="entry name" value="DISIN"/>
    <property type="match status" value="2"/>
</dbReference>
<keyword evidence="1" id="KW-1015">Disulfide bond</keyword>
<feature type="binding site" evidence="2">
    <location>
        <position position="669"/>
    </location>
    <ligand>
        <name>Zn(2+)</name>
        <dbReference type="ChEBI" id="CHEBI:29105"/>
        <note>catalytic</note>
    </ligand>
</feature>
<evidence type="ECO:0000313" key="5">
    <source>
        <dbReference type="EnsemblMetazoa" id="PPA35682.1"/>
    </source>
</evidence>
<feature type="compositionally biased region" description="Polar residues" evidence="3">
    <location>
        <begin position="1780"/>
        <end position="1793"/>
    </location>
</feature>
<dbReference type="EnsemblMetazoa" id="PPA35682.1">
    <property type="protein sequence ID" value="PPA35682.1"/>
    <property type="gene ID" value="WBGene00274051"/>
</dbReference>
<keyword evidence="6" id="KW-1185">Reference proteome</keyword>
<protein>
    <submittedName>
        <fullName evidence="5">Uncharacterized protein</fullName>
    </submittedName>
</protein>
<dbReference type="SUPFAM" id="SSF55486">
    <property type="entry name" value="Metalloproteases ('zincins'), catalytic domain"/>
    <property type="match status" value="2"/>
</dbReference>
<keyword evidence="4" id="KW-0812">Transmembrane</keyword>
<feature type="compositionally biased region" description="Basic and acidic residues" evidence="3">
    <location>
        <begin position="93"/>
        <end position="106"/>
    </location>
</feature>
<evidence type="ECO:0000256" key="4">
    <source>
        <dbReference type="SAM" id="Phobius"/>
    </source>
</evidence>
<dbReference type="InterPro" id="IPR051489">
    <property type="entry name" value="ADAM_Metalloproteinase"/>
</dbReference>
<dbReference type="Proteomes" id="UP000005239">
    <property type="component" value="Unassembled WGS sequence"/>
</dbReference>
<feature type="binding site" evidence="2">
    <location>
        <position position="665"/>
    </location>
    <ligand>
        <name>Zn(2+)</name>
        <dbReference type="ChEBI" id="CHEBI:29105"/>
        <note>catalytic</note>
    </ligand>
</feature>
<dbReference type="Pfam" id="PF00200">
    <property type="entry name" value="Disintegrin"/>
    <property type="match status" value="1"/>
</dbReference>
<dbReference type="InterPro" id="IPR036436">
    <property type="entry name" value="Disintegrin_dom_sf"/>
</dbReference>
<dbReference type="GO" id="GO:0046872">
    <property type="term" value="F:metal ion binding"/>
    <property type="evidence" value="ECO:0007669"/>
    <property type="project" value="UniProtKB-KW"/>
</dbReference>
<dbReference type="GO" id="GO:0004222">
    <property type="term" value="F:metalloendopeptidase activity"/>
    <property type="evidence" value="ECO:0000318"/>
    <property type="project" value="GO_Central"/>
</dbReference>
<dbReference type="Pfam" id="PF13574">
    <property type="entry name" value="Reprolysin_2"/>
    <property type="match status" value="2"/>
</dbReference>
<accession>A0A8R1YX24</accession>
<feature type="compositionally biased region" description="Low complexity" evidence="3">
    <location>
        <begin position="1811"/>
        <end position="1823"/>
    </location>
</feature>
<dbReference type="GO" id="GO:0005886">
    <property type="term" value="C:plasma membrane"/>
    <property type="evidence" value="ECO:0000318"/>
    <property type="project" value="GO_Central"/>
</dbReference>
<feature type="compositionally biased region" description="Polar residues" evidence="3">
    <location>
        <begin position="47"/>
        <end position="58"/>
    </location>
</feature>
<feature type="binding site" evidence="2">
    <location>
        <position position="675"/>
    </location>
    <ligand>
        <name>Zn(2+)</name>
        <dbReference type="ChEBI" id="CHEBI:29105"/>
        <note>catalytic</note>
    </ligand>
</feature>
<evidence type="ECO:0000256" key="3">
    <source>
        <dbReference type="SAM" id="MobiDB-lite"/>
    </source>
</evidence>
<dbReference type="Gene3D" id="3.40.390.10">
    <property type="entry name" value="Collagenase (Catalytic Domain)"/>
    <property type="match status" value="2"/>
</dbReference>
<feature type="region of interest" description="Disordered" evidence="3">
    <location>
        <begin position="1758"/>
        <end position="1823"/>
    </location>
</feature>
<feature type="transmembrane region" description="Helical" evidence="4">
    <location>
        <begin position="1713"/>
        <end position="1736"/>
    </location>
</feature>
<reference evidence="5" key="2">
    <citation type="submission" date="2022-06" db="UniProtKB">
        <authorList>
            <consortium name="EnsemblMetazoa"/>
        </authorList>
    </citation>
    <scope>IDENTIFICATION</scope>
    <source>
        <strain evidence="5">PS312</strain>
    </source>
</reference>
<feature type="active site" evidence="2">
    <location>
        <position position="666"/>
    </location>
</feature>
<feature type="compositionally biased region" description="Basic and acidic residues" evidence="3">
    <location>
        <begin position="8"/>
        <end position="25"/>
    </location>
</feature>
<feature type="active site" evidence="2">
    <location>
        <position position="1406"/>
    </location>
</feature>
<evidence type="ECO:0000256" key="1">
    <source>
        <dbReference type="ARBA" id="ARBA00023157"/>
    </source>
</evidence>
<keyword evidence="2" id="KW-0862">Zinc</keyword>
<feature type="compositionally biased region" description="Basic and acidic residues" evidence="3">
    <location>
        <begin position="123"/>
        <end position="142"/>
    </location>
</feature>
<evidence type="ECO:0000313" key="6">
    <source>
        <dbReference type="Proteomes" id="UP000005239"/>
    </source>
</evidence>
<comment type="caution">
    <text evidence="2">Lacks conserved residue(s) required for the propagation of feature annotation.</text>
</comment>
<feature type="compositionally biased region" description="Pro residues" evidence="3">
    <location>
        <begin position="170"/>
        <end position="226"/>
    </location>
</feature>
<organism evidence="5 6">
    <name type="scientific">Pristionchus pacificus</name>
    <name type="common">Parasitic nematode worm</name>
    <dbReference type="NCBI Taxonomy" id="54126"/>
    <lineage>
        <taxon>Eukaryota</taxon>
        <taxon>Metazoa</taxon>
        <taxon>Ecdysozoa</taxon>
        <taxon>Nematoda</taxon>
        <taxon>Chromadorea</taxon>
        <taxon>Rhabditida</taxon>
        <taxon>Rhabditina</taxon>
        <taxon>Diplogasteromorpha</taxon>
        <taxon>Diplogasteroidea</taxon>
        <taxon>Neodiplogasteridae</taxon>
        <taxon>Pristionchus</taxon>
    </lineage>
</organism>
<reference evidence="6" key="1">
    <citation type="journal article" date="2008" name="Nat. Genet.">
        <title>The Pristionchus pacificus genome provides a unique perspective on nematode lifestyle and parasitism.</title>
        <authorList>
            <person name="Dieterich C."/>
            <person name="Clifton S.W."/>
            <person name="Schuster L.N."/>
            <person name="Chinwalla A."/>
            <person name="Delehaunty K."/>
            <person name="Dinkelacker I."/>
            <person name="Fulton L."/>
            <person name="Fulton R."/>
            <person name="Godfrey J."/>
            <person name="Minx P."/>
            <person name="Mitreva M."/>
            <person name="Roeseler W."/>
            <person name="Tian H."/>
            <person name="Witte H."/>
            <person name="Yang S.P."/>
            <person name="Wilson R.K."/>
            <person name="Sommer R.J."/>
        </authorList>
    </citation>
    <scope>NUCLEOTIDE SEQUENCE [LARGE SCALE GENOMIC DNA]</scope>
    <source>
        <strain evidence="6">PS312</strain>
    </source>
</reference>
<dbReference type="PROSITE" id="PS50214">
    <property type="entry name" value="DISINTEGRIN_2"/>
    <property type="match status" value="2"/>
</dbReference>
<dbReference type="PANTHER" id="PTHR45702:SF2">
    <property type="entry name" value="KUZBANIAN, ISOFORM A"/>
    <property type="match status" value="1"/>
</dbReference>
<keyword evidence="2" id="KW-0479">Metal-binding</keyword>
<evidence type="ECO:0000256" key="2">
    <source>
        <dbReference type="PROSITE-ProRule" id="PRU00276"/>
    </source>
</evidence>
<name>A0A2A6BMQ1_PRIPA</name>
<dbReference type="FunFam" id="4.10.70.10:FF:000003">
    <property type="entry name" value="Disintegrin and metalloproteinase domain-containing protein 17"/>
    <property type="match status" value="1"/>
</dbReference>
<dbReference type="GO" id="GO:0007219">
    <property type="term" value="P:Notch signaling pathway"/>
    <property type="evidence" value="ECO:0000318"/>
    <property type="project" value="GO_Central"/>
</dbReference>
<keyword evidence="4" id="KW-0472">Membrane</keyword>
<feature type="region of interest" description="Disordered" evidence="3">
    <location>
        <begin position="1"/>
        <end position="232"/>
    </location>
</feature>
<proteinExistence type="predicted"/>
<dbReference type="InterPro" id="IPR001590">
    <property type="entry name" value="Peptidase_M12B"/>
</dbReference>
<feature type="binding site" evidence="2">
    <location>
        <position position="1415"/>
    </location>
    <ligand>
        <name>Zn(2+)</name>
        <dbReference type="ChEBI" id="CHEBI:29105"/>
        <note>catalytic</note>
    </ligand>
</feature>